<comment type="pathway">
    <text evidence="1 15">Amino-acid biosynthesis; L-methionine biosynthesis via de novo pathway; L-homoserine from L-aspartate: step 2/3.</text>
</comment>
<organism evidence="18">
    <name type="scientific">Proteinivorax hydrogeniformans</name>
    <dbReference type="NCBI Taxonomy" id="1826727"/>
    <lineage>
        <taxon>Bacteria</taxon>
        <taxon>Bacillati</taxon>
        <taxon>Bacillota</taxon>
        <taxon>Clostridia</taxon>
        <taxon>Eubacteriales</taxon>
        <taxon>Proteinivoracaceae</taxon>
        <taxon>Proteinivorax</taxon>
    </lineage>
</organism>
<comment type="function">
    <text evidence="15">Catalyzes the NADPH-dependent formation of L-aspartate-semialdehyde (L-ASA) by the reductive dephosphorylation of L-aspartyl-4-phosphate.</text>
</comment>
<comment type="similarity">
    <text evidence="4 15">Belongs to the aspartate-semialdehyde dehydrogenase family.</text>
</comment>
<feature type="binding site" evidence="15">
    <location>
        <position position="233"/>
    </location>
    <ligand>
        <name>substrate</name>
    </ligand>
</feature>
<dbReference type="PIRSF" id="PIRSF000148">
    <property type="entry name" value="ASA_dh"/>
    <property type="match status" value="1"/>
</dbReference>
<evidence type="ECO:0000256" key="7">
    <source>
        <dbReference type="ARBA" id="ARBA00022605"/>
    </source>
</evidence>
<dbReference type="PANTHER" id="PTHR46278">
    <property type="entry name" value="DEHYDROGENASE, PUTATIVE-RELATED"/>
    <property type="match status" value="1"/>
</dbReference>
<evidence type="ECO:0000256" key="9">
    <source>
        <dbReference type="ARBA" id="ARBA00022857"/>
    </source>
</evidence>
<dbReference type="RefSeq" id="WP_353892281.1">
    <property type="nucleotide sequence ID" value="NZ_CP159485.1"/>
</dbReference>
<feature type="binding site" evidence="15">
    <location>
        <begin position="11"/>
        <end position="14"/>
    </location>
    <ligand>
        <name>NADP(+)</name>
        <dbReference type="ChEBI" id="CHEBI:58349"/>
    </ligand>
</feature>
<comment type="pathway">
    <text evidence="2 15">Amino-acid biosynthesis; L-lysine biosynthesis via DAP pathway; (S)-tetrahydrodipicolinate from L-aspartate: step 2/4.</text>
</comment>
<sequence>MGKSVAIVGATGAVGRTMAKVIEEKNLNITKIGLFASKRSIGKKINIGSNEIIVEKTEIDKVSKYDYCLLAVDSKLSQKLAPELIKKGTIVIDNSSAFRLDHQVPLVVPEVNPQKAYNHKGIISNPNCSTIQMVLSLYPIHSISPIQRVVVSTYQSASGAGQKAVDELKNCTENVLNGVKCQNEAFIHPIAFSAIPHIDSFDPSGYTKEELKMSNETQKIMNSQIKVSATCVRIPTINCHCESINIQTKNKVTVTDALKAYEKFPSVKVWDNPKENIYPLPPNVDGYDDVFIGRIRQDKTIENGLNIWSVADNLRKGAATNAVQILELLI</sequence>
<dbReference type="Pfam" id="PF01118">
    <property type="entry name" value="Semialdhyde_dh"/>
    <property type="match status" value="1"/>
</dbReference>
<dbReference type="HAMAP" id="MF_02121">
    <property type="entry name" value="ASADH"/>
    <property type="match status" value="1"/>
</dbReference>
<feature type="binding site" evidence="15">
    <location>
        <begin position="158"/>
        <end position="159"/>
    </location>
    <ligand>
        <name>NADP(+)</name>
        <dbReference type="ChEBI" id="CHEBI:58349"/>
    </ligand>
</feature>
<evidence type="ECO:0000256" key="2">
    <source>
        <dbReference type="ARBA" id="ARBA00005076"/>
    </source>
</evidence>
<comment type="caution">
    <text evidence="15">Lacks conserved residue(s) required for the propagation of feature annotation.</text>
</comment>
<dbReference type="InterPro" id="IPR012080">
    <property type="entry name" value="Asp_semialdehyde_DH"/>
</dbReference>
<dbReference type="GO" id="GO:0046983">
    <property type="term" value="F:protein dimerization activity"/>
    <property type="evidence" value="ECO:0007669"/>
    <property type="project" value="InterPro"/>
</dbReference>
<evidence type="ECO:0000256" key="8">
    <source>
        <dbReference type="ARBA" id="ARBA00022697"/>
    </source>
</evidence>
<evidence type="ECO:0000256" key="4">
    <source>
        <dbReference type="ARBA" id="ARBA00010584"/>
    </source>
</evidence>
<dbReference type="Pfam" id="PF02774">
    <property type="entry name" value="Semialdhyde_dhC"/>
    <property type="match status" value="1"/>
</dbReference>
<dbReference type="Gene3D" id="3.40.50.720">
    <property type="entry name" value="NAD(P)-binding Rossmann-like Domain"/>
    <property type="match status" value="1"/>
</dbReference>
<protein>
    <recommendedName>
        <fullName evidence="6 15">Aspartate-semialdehyde dehydrogenase</fullName>
        <shortName evidence="15">ASA dehydrogenase</shortName>
        <shortName evidence="15">ASADH</shortName>
        <ecNumber evidence="6 15">1.2.1.11</ecNumber>
    </recommendedName>
    <alternativeName>
        <fullName evidence="15">Aspartate-beta-semialdehyde dehydrogenase</fullName>
    </alternativeName>
</protein>
<comment type="catalytic activity">
    <reaction evidence="14 15">
        <text>L-aspartate 4-semialdehyde + phosphate + NADP(+) = 4-phospho-L-aspartate + NADPH + H(+)</text>
        <dbReference type="Rhea" id="RHEA:24284"/>
        <dbReference type="ChEBI" id="CHEBI:15378"/>
        <dbReference type="ChEBI" id="CHEBI:43474"/>
        <dbReference type="ChEBI" id="CHEBI:57535"/>
        <dbReference type="ChEBI" id="CHEBI:57783"/>
        <dbReference type="ChEBI" id="CHEBI:58349"/>
        <dbReference type="ChEBI" id="CHEBI:537519"/>
        <dbReference type="EC" id="1.2.1.11"/>
    </reaction>
</comment>
<dbReference type="SUPFAM" id="SSF55347">
    <property type="entry name" value="Glyceraldehyde-3-phosphate dehydrogenase-like, C-terminal domain"/>
    <property type="match status" value="1"/>
</dbReference>
<evidence type="ECO:0000256" key="14">
    <source>
        <dbReference type="ARBA" id="ARBA00047891"/>
    </source>
</evidence>
<dbReference type="GO" id="GO:0009089">
    <property type="term" value="P:lysine biosynthetic process via diaminopimelate"/>
    <property type="evidence" value="ECO:0007669"/>
    <property type="project" value="UniProtKB-UniRule"/>
</dbReference>
<dbReference type="GO" id="GO:0051287">
    <property type="term" value="F:NAD binding"/>
    <property type="evidence" value="ECO:0007669"/>
    <property type="project" value="InterPro"/>
</dbReference>
<dbReference type="GO" id="GO:0019877">
    <property type="term" value="P:diaminopimelate biosynthetic process"/>
    <property type="evidence" value="ECO:0007669"/>
    <property type="project" value="UniProtKB-UniRule"/>
</dbReference>
<dbReference type="GO" id="GO:0071266">
    <property type="term" value="P:'de novo' L-methionine biosynthetic process"/>
    <property type="evidence" value="ECO:0007669"/>
    <property type="project" value="UniProtKB-UniRule"/>
</dbReference>
<reference evidence="18" key="1">
    <citation type="journal article" date="2018" name="Antonie Van Leeuwenhoek">
        <title>Proteinivorax hydrogeniformans sp. nov., an anaerobic, haloalkaliphilic bacterium fermenting proteinaceous compounds with high hydrogen production.</title>
        <authorList>
            <person name="Boltyanskaya Y."/>
            <person name="Detkova E."/>
            <person name="Pimenov N."/>
            <person name="Kevbrin V."/>
        </authorList>
    </citation>
    <scope>NUCLEOTIDE SEQUENCE</scope>
    <source>
        <strain evidence="18">Z-710</strain>
    </source>
</reference>
<evidence type="ECO:0000256" key="1">
    <source>
        <dbReference type="ARBA" id="ARBA00005021"/>
    </source>
</evidence>
<evidence type="ECO:0000256" key="15">
    <source>
        <dbReference type="HAMAP-Rule" id="MF_02121"/>
    </source>
</evidence>
<dbReference type="GO" id="GO:0009088">
    <property type="term" value="P:threonine biosynthetic process"/>
    <property type="evidence" value="ECO:0007669"/>
    <property type="project" value="UniProtKB-UniRule"/>
</dbReference>
<evidence type="ECO:0000256" key="13">
    <source>
        <dbReference type="ARBA" id="ARBA00023167"/>
    </source>
</evidence>
<keyword evidence="8 15" id="KW-0791">Threonine biosynthesis</keyword>
<gene>
    <name evidence="15" type="primary">asd</name>
    <name evidence="18" type="ORF">PRVXH_001616</name>
</gene>
<keyword evidence="11 15" id="KW-0560">Oxidoreductase</keyword>
<evidence type="ECO:0000259" key="17">
    <source>
        <dbReference type="SMART" id="SM00859"/>
    </source>
</evidence>
<dbReference type="SUPFAM" id="SSF51735">
    <property type="entry name" value="NAD(P)-binding Rossmann-fold domains"/>
    <property type="match status" value="1"/>
</dbReference>
<keyword evidence="10 15" id="KW-0220">Diaminopimelate biosynthesis</keyword>
<dbReference type="AlphaFoldDB" id="A0AAU8HQV8"/>
<dbReference type="InterPro" id="IPR012280">
    <property type="entry name" value="Semialdhyde_DH_dimer_dom"/>
</dbReference>
<dbReference type="EMBL" id="CP159485">
    <property type="protein sequence ID" value="XCI27704.1"/>
    <property type="molecule type" value="Genomic_DNA"/>
</dbReference>
<evidence type="ECO:0000256" key="5">
    <source>
        <dbReference type="ARBA" id="ARBA00011738"/>
    </source>
</evidence>
<evidence type="ECO:0000256" key="12">
    <source>
        <dbReference type="ARBA" id="ARBA00023154"/>
    </source>
</evidence>
<keyword evidence="12 15" id="KW-0457">Lysine biosynthesis</keyword>
<dbReference type="InterPro" id="IPR036291">
    <property type="entry name" value="NAD(P)-bd_dom_sf"/>
</dbReference>
<name>A0AAU8HQV8_9FIRM</name>
<reference evidence="18" key="2">
    <citation type="submission" date="2024-06" db="EMBL/GenBank/DDBJ databases">
        <authorList>
            <person name="Petrova K.O."/>
            <person name="Toshchakov S.V."/>
            <person name="Boltjanskaja Y.V."/>
            <person name="Kevbrin V.V."/>
        </authorList>
    </citation>
    <scope>NUCLEOTIDE SEQUENCE</scope>
    <source>
        <strain evidence="18">Z-710</strain>
    </source>
</reference>
<dbReference type="GO" id="GO:0009097">
    <property type="term" value="P:isoleucine biosynthetic process"/>
    <property type="evidence" value="ECO:0007669"/>
    <property type="project" value="UniProtKB-UniRule"/>
</dbReference>
<dbReference type="SMART" id="SM00859">
    <property type="entry name" value="Semialdhyde_dh"/>
    <property type="match status" value="1"/>
</dbReference>
<feature type="active site" description="Proton acceptor" evidence="15 16">
    <location>
        <position position="240"/>
    </location>
</feature>
<proteinExistence type="inferred from homology"/>
<dbReference type="GO" id="GO:0050661">
    <property type="term" value="F:NADP binding"/>
    <property type="evidence" value="ECO:0007669"/>
    <property type="project" value="UniProtKB-UniRule"/>
</dbReference>
<evidence type="ECO:0000256" key="10">
    <source>
        <dbReference type="ARBA" id="ARBA00022915"/>
    </source>
</evidence>
<dbReference type="Gene3D" id="3.30.360.10">
    <property type="entry name" value="Dihydrodipicolinate Reductase, domain 2"/>
    <property type="match status" value="1"/>
</dbReference>
<keyword evidence="7 15" id="KW-0028">Amino-acid biosynthesis</keyword>
<dbReference type="NCBIfam" id="NF011456">
    <property type="entry name" value="PRK14874.1"/>
    <property type="match status" value="1"/>
</dbReference>
<keyword evidence="13 15" id="KW-0486">Methionine biosynthesis</keyword>
<dbReference type="EC" id="1.2.1.11" evidence="6 15"/>
<feature type="binding site" evidence="15">
    <location>
        <position position="155"/>
    </location>
    <ligand>
        <name>substrate</name>
    </ligand>
</feature>
<dbReference type="GO" id="GO:0004073">
    <property type="term" value="F:aspartate-semialdehyde dehydrogenase activity"/>
    <property type="evidence" value="ECO:0007669"/>
    <property type="project" value="UniProtKB-UniRule"/>
</dbReference>
<evidence type="ECO:0000256" key="11">
    <source>
        <dbReference type="ARBA" id="ARBA00023002"/>
    </source>
</evidence>
<keyword evidence="9 15" id="KW-0521">NADP</keyword>
<feature type="binding site" evidence="15">
    <location>
        <position position="313"/>
    </location>
    <ligand>
        <name>NADP(+)</name>
        <dbReference type="ChEBI" id="CHEBI:58349"/>
    </ligand>
</feature>
<dbReference type="NCBIfam" id="TIGR01296">
    <property type="entry name" value="asd_B"/>
    <property type="match status" value="1"/>
</dbReference>
<dbReference type="InterPro" id="IPR000534">
    <property type="entry name" value="Semialdehyde_DH_NAD-bd"/>
</dbReference>
<dbReference type="CDD" id="cd18131">
    <property type="entry name" value="ASADH_C_bac_euk_like"/>
    <property type="match status" value="1"/>
</dbReference>
<feature type="binding site" evidence="15">
    <location>
        <position position="99"/>
    </location>
    <ligand>
        <name>phosphate</name>
        <dbReference type="ChEBI" id="CHEBI:43474"/>
    </ligand>
</feature>
<evidence type="ECO:0000313" key="18">
    <source>
        <dbReference type="EMBL" id="XCI27704.1"/>
    </source>
</evidence>
<dbReference type="CDD" id="cd02316">
    <property type="entry name" value="VcASADH2_like_N"/>
    <property type="match status" value="1"/>
</dbReference>
<comment type="subunit">
    <text evidence="5 15">Homodimer.</text>
</comment>
<dbReference type="InterPro" id="IPR005986">
    <property type="entry name" value="Asp_semialdehyde_DH_beta"/>
</dbReference>
<comment type="pathway">
    <text evidence="3 15">Amino-acid biosynthesis; L-threonine biosynthesis; L-threonine from L-aspartate: step 2/5.</text>
</comment>
<dbReference type="PANTHER" id="PTHR46278:SF2">
    <property type="entry name" value="ASPARTATE-SEMIALDEHYDE DEHYDROGENASE"/>
    <property type="match status" value="1"/>
</dbReference>
<evidence type="ECO:0000256" key="3">
    <source>
        <dbReference type="ARBA" id="ARBA00005097"/>
    </source>
</evidence>
<accession>A0AAU8HQV8</accession>
<feature type="domain" description="Semialdehyde dehydrogenase NAD-binding" evidence="17">
    <location>
        <begin position="4"/>
        <end position="119"/>
    </location>
</feature>
<feature type="binding site" evidence="15">
    <location>
        <begin position="39"/>
        <end position="40"/>
    </location>
    <ligand>
        <name>NADP(+)</name>
        <dbReference type="ChEBI" id="CHEBI:58349"/>
    </ligand>
</feature>
<feature type="active site" description="Acyl-thioester intermediate" evidence="15 16">
    <location>
        <position position="128"/>
    </location>
</feature>
<evidence type="ECO:0000256" key="16">
    <source>
        <dbReference type="PIRSR" id="PIRSR000148-1"/>
    </source>
</evidence>
<evidence type="ECO:0000256" key="6">
    <source>
        <dbReference type="ARBA" id="ARBA00013120"/>
    </source>
</evidence>